<comment type="caution">
    <text evidence="1">The sequence shown here is derived from an EMBL/GenBank/DDBJ whole genome shotgun (WGS) entry which is preliminary data.</text>
</comment>
<dbReference type="Proteomes" id="UP001172386">
    <property type="component" value="Unassembled WGS sequence"/>
</dbReference>
<evidence type="ECO:0000313" key="1">
    <source>
        <dbReference type="EMBL" id="KAJ9661043.1"/>
    </source>
</evidence>
<accession>A0ACC3AFS7</accession>
<organism evidence="1 2">
    <name type="scientific">Neophaeococcomyces mojaviensis</name>
    <dbReference type="NCBI Taxonomy" id="3383035"/>
    <lineage>
        <taxon>Eukaryota</taxon>
        <taxon>Fungi</taxon>
        <taxon>Dikarya</taxon>
        <taxon>Ascomycota</taxon>
        <taxon>Pezizomycotina</taxon>
        <taxon>Eurotiomycetes</taxon>
        <taxon>Chaetothyriomycetidae</taxon>
        <taxon>Chaetothyriales</taxon>
        <taxon>Chaetothyriales incertae sedis</taxon>
        <taxon>Neophaeococcomyces</taxon>
    </lineage>
</organism>
<protein>
    <submittedName>
        <fullName evidence="1">Uncharacterized protein</fullName>
    </submittedName>
</protein>
<sequence length="557" mass="63425">MLRSVPKVGFIHKSLLPESSHLDDISHVVGPVIARDTQVLENYLGPMVPSSGGIQTPGAGVYQASYKPIYHIPIPPRRPSPAAQCSCSRNLPLELIDQVDSYFEKLVGMYFEHLYPAFPALEEQCIVTKLSDKTIMPRTFLVNFIAYVLFYWNLGPELMLHSRPDQDFAWQVAVQAMMADIQRGDVAAVVSTVLNVAGRPSKGFISNMTSVSRIVAISHSCGLNHDCREWQIAGSEKKLRWKLWWTILIHDRWLNFAQGTPPHINKAHYDVPTPTIELLASDRMNIPKHYRAAECYIELCRLTEIIGDVLPLIYHVRSGNDGLAAEQTSRSEIELNRWYQARPKWIEYDEFSHRPMIPGLANLQLSYLAVRMLLRRIAWHEICQTEPDPCSSWLEGCLEAAENIVRFVCSLKPIDLAGFFLPYNAHHFTSAVTLLLRCGLQTSDLMVRRRSMQSARTLVDCLRRYKDEYNWDMAETALAQSETVLKRIEDALPRTPSMMHQTTQVAQQTSTIDDAFWDNPMLQFPGFGWQGQPEELFPGVFSDLNADSILFEPYTQI</sequence>
<gene>
    <name evidence="1" type="ORF">H2198_002202</name>
</gene>
<keyword evidence="2" id="KW-1185">Reference proteome</keyword>
<reference evidence="1" key="1">
    <citation type="submission" date="2022-10" db="EMBL/GenBank/DDBJ databases">
        <title>Culturing micro-colonial fungi from biological soil crusts in the Mojave desert and describing Neophaeococcomyces mojavensis, and introducing the new genera and species Taxawa tesnikishii.</title>
        <authorList>
            <person name="Kurbessoian T."/>
            <person name="Stajich J.E."/>
        </authorList>
    </citation>
    <scope>NUCLEOTIDE SEQUENCE</scope>
    <source>
        <strain evidence="1">JES_112</strain>
    </source>
</reference>
<name>A0ACC3AFS7_9EURO</name>
<proteinExistence type="predicted"/>
<evidence type="ECO:0000313" key="2">
    <source>
        <dbReference type="Proteomes" id="UP001172386"/>
    </source>
</evidence>
<dbReference type="EMBL" id="JAPDRQ010000026">
    <property type="protein sequence ID" value="KAJ9661043.1"/>
    <property type="molecule type" value="Genomic_DNA"/>
</dbReference>